<evidence type="ECO:0000256" key="2">
    <source>
        <dbReference type="ARBA" id="ARBA00023125"/>
    </source>
</evidence>
<dbReference type="Gene3D" id="3.90.220.20">
    <property type="entry name" value="DNA methylase specificity domains"/>
    <property type="match status" value="2"/>
</dbReference>
<evidence type="ECO:0000256" key="1">
    <source>
        <dbReference type="ARBA" id="ARBA00022747"/>
    </source>
</evidence>
<keyword evidence="2" id="KW-0238">DNA-binding</keyword>
<dbReference type="PANTHER" id="PTHR30408:SF12">
    <property type="entry name" value="TYPE I RESTRICTION ENZYME MJAVIII SPECIFICITY SUBUNIT"/>
    <property type="match status" value="1"/>
</dbReference>
<proteinExistence type="predicted"/>
<dbReference type="EMBL" id="JBHTCQ010000002">
    <property type="protein sequence ID" value="MFC7405720.1"/>
    <property type="molecule type" value="Genomic_DNA"/>
</dbReference>
<dbReference type="PANTHER" id="PTHR30408">
    <property type="entry name" value="TYPE-1 RESTRICTION ENZYME ECOKI SPECIFICITY PROTEIN"/>
    <property type="match status" value="1"/>
</dbReference>
<keyword evidence="1" id="KW-0680">Restriction system</keyword>
<keyword evidence="3" id="KW-0378">Hydrolase</keyword>
<dbReference type="RefSeq" id="WP_382394417.1">
    <property type="nucleotide sequence ID" value="NZ_JBHTCQ010000002.1"/>
</dbReference>
<evidence type="ECO:0000313" key="4">
    <source>
        <dbReference type="Proteomes" id="UP001596455"/>
    </source>
</evidence>
<dbReference type="InterPro" id="IPR052021">
    <property type="entry name" value="Type-I_RS_S_subunit"/>
</dbReference>
<protein>
    <submittedName>
        <fullName evidence="3">Restriction endonuclease subunit S</fullName>
    </submittedName>
</protein>
<evidence type="ECO:0000313" key="3">
    <source>
        <dbReference type="EMBL" id="MFC7405720.1"/>
    </source>
</evidence>
<dbReference type="SUPFAM" id="SSF116734">
    <property type="entry name" value="DNA methylase specificity domain"/>
    <property type="match status" value="2"/>
</dbReference>
<dbReference type="GO" id="GO:0004519">
    <property type="term" value="F:endonuclease activity"/>
    <property type="evidence" value="ECO:0007669"/>
    <property type="project" value="UniProtKB-KW"/>
</dbReference>
<name>A0ABW2QDT4_9MICO</name>
<comment type="caution">
    <text evidence="3">The sequence shown here is derived from an EMBL/GenBank/DDBJ whole genome shotgun (WGS) entry which is preliminary data.</text>
</comment>
<organism evidence="3 4">
    <name type="scientific">Georgenia alba</name>
    <dbReference type="NCBI Taxonomy" id="2233858"/>
    <lineage>
        <taxon>Bacteria</taxon>
        <taxon>Bacillati</taxon>
        <taxon>Actinomycetota</taxon>
        <taxon>Actinomycetes</taxon>
        <taxon>Micrococcales</taxon>
        <taxon>Bogoriellaceae</taxon>
        <taxon>Georgenia</taxon>
    </lineage>
</organism>
<dbReference type="InterPro" id="IPR044946">
    <property type="entry name" value="Restrct_endonuc_typeI_TRD_sf"/>
</dbReference>
<keyword evidence="4" id="KW-1185">Reference proteome</keyword>
<keyword evidence="3" id="KW-0540">Nuclease</keyword>
<gene>
    <name evidence="3" type="ORF">ACFQQL_11420</name>
</gene>
<keyword evidence="3" id="KW-0255">Endonuclease</keyword>
<reference evidence="4" key="1">
    <citation type="journal article" date="2019" name="Int. J. Syst. Evol. Microbiol.">
        <title>The Global Catalogue of Microorganisms (GCM) 10K type strain sequencing project: providing services to taxonomists for standard genome sequencing and annotation.</title>
        <authorList>
            <consortium name="The Broad Institute Genomics Platform"/>
            <consortium name="The Broad Institute Genome Sequencing Center for Infectious Disease"/>
            <person name="Wu L."/>
            <person name="Ma J."/>
        </authorList>
    </citation>
    <scope>NUCLEOTIDE SEQUENCE [LARGE SCALE GENOMIC DNA]</scope>
    <source>
        <strain evidence="4">JCM 1490</strain>
    </source>
</reference>
<accession>A0ABW2QDT4</accession>
<dbReference type="Proteomes" id="UP001596455">
    <property type="component" value="Unassembled WGS sequence"/>
</dbReference>
<sequence>MEFKEKPARSGEEPVLTLTERNGFVRQADRFHKRLATEDTSNYKLVRRHDIAFNPYLLWAGAVAQNTIVDAGVISPLYPTFRVRDGHDPRFVARLLLTPQLISAYDGIAFGSVPRRRRSSVRDFLNLPLPSIPNHDEQRRIAAILDQADALRTKRRESLALLDTLAQSTFHDMFGDMAPSATVDEIAAETKGSIRTGPFGSQLLHSEFVDEGIAVLGLDNVVGNEFNWSHQRFITPSKYEELRRYTVSPGDVLISIMGTVGRCVVVPDDIPTAINTKHICAITVNDKQVLPEFVRACFLWHSGSRAHLRRQTKGSIMDGLNMGIIKAMPIPVPSFPLQRDFTHRAQMISANRIGLVRASQKANDLFTSLQARAFSGAL</sequence>